<dbReference type="Proteomes" id="UP001054252">
    <property type="component" value="Unassembled WGS sequence"/>
</dbReference>
<accession>A0AAV5KF34</accession>
<name>A0AAV5KF34_9ROSI</name>
<comment type="caution">
    <text evidence="2">The sequence shown here is derived from an EMBL/GenBank/DDBJ whole genome shotgun (WGS) entry which is preliminary data.</text>
</comment>
<evidence type="ECO:0000313" key="3">
    <source>
        <dbReference type="Proteomes" id="UP001054252"/>
    </source>
</evidence>
<keyword evidence="3" id="KW-1185">Reference proteome</keyword>
<dbReference type="EMBL" id="BPVZ01000062">
    <property type="protein sequence ID" value="GKV23202.1"/>
    <property type="molecule type" value="Genomic_DNA"/>
</dbReference>
<keyword evidence="1" id="KW-0812">Transmembrane</keyword>
<keyword evidence="1" id="KW-0472">Membrane</keyword>
<feature type="transmembrane region" description="Helical" evidence="1">
    <location>
        <begin position="36"/>
        <end position="55"/>
    </location>
</feature>
<gene>
    <name evidence="2" type="ORF">SLEP1_g32960</name>
</gene>
<evidence type="ECO:0000313" key="2">
    <source>
        <dbReference type="EMBL" id="GKV23202.1"/>
    </source>
</evidence>
<organism evidence="2 3">
    <name type="scientific">Rubroshorea leprosula</name>
    <dbReference type="NCBI Taxonomy" id="152421"/>
    <lineage>
        <taxon>Eukaryota</taxon>
        <taxon>Viridiplantae</taxon>
        <taxon>Streptophyta</taxon>
        <taxon>Embryophyta</taxon>
        <taxon>Tracheophyta</taxon>
        <taxon>Spermatophyta</taxon>
        <taxon>Magnoliopsida</taxon>
        <taxon>eudicotyledons</taxon>
        <taxon>Gunneridae</taxon>
        <taxon>Pentapetalae</taxon>
        <taxon>rosids</taxon>
        <taxon>malvids</taxon>
        <taxon>Malvales</taxon>
        <taxon>Dipterocarpaceae</taxon>
        <taxon>Rubroshorea</taxon>
    </lineage>
</organism>
<protein>
    <submittedName>
        <fullName evidence="2">Uncharacterized protein</fullName>
    </submittedName>
</protein>
<proteinExistence type="predicted"/>
<keyword evidence="1" id="KW-1133">Transmembrane helix</keyword>
<reference evidence="2 3" key="1">
    <citation type="journal article" date="2021" name="Commun. Biol.">
        <title>The genome of Shorea leprosula (Dipterocarpaceae) highlights the ecological relevance of drought in aseasonal tropical rainforests.</title>
        <authorList>
            <person name="Ng K.K.S."/>
            <person name="Kobayashi M.J."/>
            <person name="Fawcett J.A."/>
            <person name="Hatakeyama M."/>
            <person name="Paape T."/>
            <person name="Ng C.H."/>
            <person name="Ang C.C."/>
            <person name="Tnah L.H."/>
            <person name="Lee C.T."/>
            <person name="Nishiyama T."/>
            <person name="Sese J."/>
            <person name="O'Brien M.J."/>
            <person name="Copetti D."/>
            <person name="Mohd Noor M.I."/>
            <person name="Ong R.C."/>
            <person name="Putra M."/>
            <person name="Sireger I.Z."/>
            <person name="Indrioko S."/>
            <person name="Kosugi Y."/>
            <person name="Izuno A."/>
            <person name="Isagi Y."/>
            <person name="Lee S.L."/>
            <person name="Shimizu K.K."/>
        </authorList>
    </citation>
    <scope>NUCLEOTIDE SEQUENCE [LARGE SCALE GENOMIC DNA]</scope>
    <source>
        <strain evidence="2">214</strain>
    </source>
</reference>
<evidence type="ECO:0000256" key="1">
    <source>
        <dbReference type="SAM" id="Phobius"/>
    </source>
</evidence>
<sequence>MDFRKHDKVDLHSLKVAVSLFSCFQAGKGYRLTWSFAWGFTMSPFCCTHAFMYFYKCCPITLKLDVGSFKSCHRCLIFQSKIFAVECGKHNLPEDIWDDIGYLLGGHLPCNA</sequence>
<dbReference type="AlphaFoldDB" id="A0AAV5KF34"/>